<keyword evidence="1" id="KW-0812">Transmembrane</keyword>
<protein>
    <submittedName>
        <fullName evidence="2">YbhN family protein</fullName>
    </submittedName>
</protein>
<keyword evidence="3" id="KW-1185">Reference proteome</keyword>
<feature type="transmembrane region" description="Helical" evidence="1">
    <location>
        <begin position="295"/>
        <end position="312"/>
    </location>
</feature>
<organism evidence="2 3">
    <name type="scientific">Pseudomonas aestuarii</name>
    <dbReference type="NCBI Taxonomy" id="3018340"/>
    <lineage>
        <taxon>Bacteria</taxon>
        <taxon>Pseudomonadati</taxon>
        <taxon>Pseudomonadota</taxon>
        <taxon>Gammaproteobacteria</taxon>
        <taxon>Pseudomonadales</taxon>
        <taxon>Pseudomonadaceae</taxon>
        <taxon>Pseudomonas</taxon>
    </lineage>
</organism>
<sequence length="325" mass="35442">MNQPRRPARASSTRRDWPARAKLLLSLTFFLLVLGLLVALTRRLDWQELLAALRGYRTSTLLLAAATACASYALYSCFDLIGRAYTHHRLPLRQVLPVTFVCYAFSLNLSAWIGSVGLRFRLYSQLGLGSAEITKVLTLSLMTNWLGYIGLLGVVLTLGLVVPPTGWELGLPGLRLLGGALLALLLGYLLLCACSPRRTWTIRGHEVYLPSLRMGLLQVALGAGNWSLMALLLDILLPAPLGYPAVLGALLVSAIAGVIIHIPAGLGVLEVVFIALLQQQTSIGALLAGLIGYRVFYYLLPLALAGLGYALLEMRARRMRRNNLR</sequence>
<evidence type="ECO:0000256" key="1">
    <source>
        <dbReference type="SAM" id="Phobius"/>
    </source>
</evidence>
<feature type="transmembrane region" description="Helical" evidence="1">
    <location>
        <begin position="145"/>
        <end position="162"/>
    </location>
</feature>
<feature type="transmembrane region" description="Helical" evidence="1">
    <location>
        <begin position="61"/>
        <end position="82"/>
    </location>
</feature>
<dbReference type="RefSeq" id="WP_271348732.1">
    <property type="nucleotide sequence ID" value="NZ_JAQJZJ010000007.1"/>
</dbReference>
<dbReference type="EMBL" id="JAQJZJ010000007">
    <property type="protein sequence ID" value="MDA7087871.1"/>
    <property type="molecule type" value="Genomic_DNA"/>
</dbReference>
<keyword evidence="1" id="KW-0472">Membrane</keyword>
<keyword evidence="1" id="KW-1133">Transmembrane helix</keyword>
<comment type="caution">
    <text evidence="2">The sequence shown here is derived from an EMBL/GenBank/DDBJ whole genome shotgun (WGS) entry which is preliminary data.</text>
</comment>
<dbReference type="Proteomes" id="UP001212042">
    <property type="component" value="Unassembled WGS sequence"/>
</dbReference>
<reference evidence="2 3" key="1">
    <citation type="submission" date="2023-01" db="EMBL/GenBank/DDBJ databases">
        <title>Pseudomonas SA3-5T sp. nov., isolated from tidal flat sediment.</title>
        <authorList>
            <person name="Kim H.S."/>
            <person name="Kim J.-S."/>
            <person name="Suh M.K."/>
            <person name="Eom M.K."/>
            <person name="Lee J.-S."/>
        </authorList>
    </citation>
    <scope>NUCLEOTIDE SEQUENCE [LARGE SCALE GENOMIC DNA]</scope>
    <source>
        <strain evidence="2 3">SA3-5</strain>
    </source>
</reference>
<evidence type="ECO:0000313" key="2">
    <source>
        <dbReference type="EMBL" id="MDA7087871.1"/>
    </source>
</evidence>
<proteinExistence type="predicted"/>
<evidence type="ECO:0000313" key="3">
    <source>
        <dbReference type="Proteomes" id="UP001212042"/>
    </source>
</evidence>
<feature type="transmembrane region" description="Helical" evidence="1">
    <location>
        <begin position="21"/>
        <end position="41"/>
    </location>
</feature>
<name>A0ABT4XI42_9PSED</name>
<feature type="transmembrane region" description="Helical" evidence="1">
    <location>
        <begin position="243"/>
        <end position="264"/>
    </location>
</feature>
<feature type="transmembrane region" description="Helical" evidence="1">
    <location>
        <begin position="215"/>
        <end position="237"/>
    </location>
</feature>
<feature type="transmembrane region" description="Helical" evidence="1">
    <location>
        <begin position="174"/>
        <end position="194"/>
    </location>
</feature>
<accession>A0ABT4XI42</accession>
<gene>
    <name evidence="2" type="ORF">PH586_15880</name>
</gene>